<protein>
    <recommendedName>
        <fullName evidence="4">Transmembrane protein</fullName>
    </recommendedName>
</protein>
<comment type="caution">
    <text evidence="2">The sequence shown here is derived from an EMBL/GenBank/DDBJ whole genome shotgun (WGS) entry which is preliminary data.</text>
</comment>
<sequence>MLHLLNYDAGDFVCSLIMLFNPIKLNNISIFNENQYQNYINTSLAFFDSILNHETNFIFFQVLLTNVTLFLCLLIIQISAIQRSLKTMLQLQNGQIVPFISIIYLTFKKMKCQFREQLMSAQRDYETFCQKLNLRSDISQEQFKNQINL</sequence>
<proteinExistence type="predicted"/>
<evidence type="ECO:0008006" key="4">
    <source>
        <dbReference type="Google" id="ProtNLM"/>
    </source>
</evidence>
<gene>
    <name evidence="2" type="ORF">PPENT_87.1.T1220173</name>
</gene>
<dbReference type="AlphaFoldDB" id="A0A8S1XFH3"/>
<dbReference type="OrthoDB" id="10625179at2759"/>
<keyword evidence="1" id="KW-0472">Membrane</keyword>
<organism evidence="2 3">
    <name type="scientific">Paramecium pentaurelia</name>
    <dbReference type="NCBI Taxonomy" id="43138"/>
    <lineage>
        <taxon>Eukaryota</taxon>
        <taxon>Sar</taxon>
        <taxon>Alveolata</taxon>
        <taxon>Ciliophora</taxon>
        <taxon>Intramacronucleata</taxon>
        <taxon>Oligohymenophorea</taxon>
        <taxon>Peniculida</taxon>
        <taxon>Parameciidae</taxon>
        <taxon>Paramecium</taxon>
    </lineage>
</organism>
<dbReference type="EMBL" id="CAJJDO010000122">
    <property type="protein sequence ID" value="CAD8199837.1"/>
    <property type="molecule type" value="Genomic_DNA"/>
</dbReference>
<name>A0A8S1XFH3_9CILI</name>
<keyword evidence="1" id="KW-0812">Transmembrane</keyword>
<keyword evidence="1" id="KW-1133">Transmembrane helix</keyword>
<feature type="transmembrane region" description="Helical" evidence="1">
    <location>
        <begin position="57"/>
        <end position="76"/>
    </location>
</feature>
<evidence type="ECO:0000313" key="3">
    <source>
        <dbReference type="Proteomes" id="UP000689195"/>
    </source>
</evidence>
<reference evidence="2" key="1">
    <citation type="submission" date="2021-01" db="EMBL/GenBank/DDBJ databases">
        <authorList>
            <consortium name="Genoscope - CEA"/>
            <person name="William W."/>
        </authorList>
    </citation>
    <scope>NUCLEOTIDE SEQUENCE</scope>
</reference>
<accession>A0A8S1XFH3</accession>
<dbReference type="Proteomes" id="UP000689195">
    <property type="component" value="Unassembled WGS sequence"/>
</dbReference>
<keyword evidence="3" id="KW-1185">Reference proteome</keyword>
<evidence type="ECO:0000313" key="2">
    <source>
        <dbReference type="EMBL" id="CAD8199837.1"/>
    </source>
</evidence>
<evidence type="ECO:0000256" key="1">
    <source>
        <dbReference type="SAM" id="Phobius"/>
    </source>
</evidence>